<feature type="domain" description="AMP-binding enzyme C-terminal" evidence="4">
    <location>
        <begin position="473"/>
        <end position="548"/>
    </location>
</feature>
<keyword evidence="2" id="KW-0436">Ligase</keyword>
<dbReference type="InterPro" id="IPR000873">
    <property type="entry name" value="AMP-dep_synth/lig_dom"/>
</dbReference>
<feature type="domain" description="AMP-dependent synthetase/ligase" evidence="3">
    <location>
        <begin position="40"/>
        <end position="417"/>
    </location>
</feature>
<dbReference type="InterPro" id="IPR025110">
    <property type="entry name" value="AMP-bd_C"/>
</dbReference>
<dbReference type="RefSeq" id="WP_317569166.1">
    <property type="nucleotide sequence ID" value="NZ_JAWLKA010000010.1"/>
</dbReference>
<sequence length="629" mass="67457">MSVRGPLVRHRVRSREDILDVEQQRHEQLLPGATIHASIAESARRHPNKSAILHLEAPDFMTPTREVTYRELLVAVNASASLFLERAAGAPSVVAVMVPMVPEGLFATWGAQRVGRAVPLNPFLELASLVNILNRTAATVLVTTGEILRERGVDAAVVLASVPTLKDVLLVDGDNSTFNAALAEHRGRIVDVEDDPERDAMVMPTGGTTGAPKLVRMSQWGQLVVAWNVGALMGSEEDTVIGHGMPNFHCGGSIALALRSVVYGQTLLTLTSGGFRSRDVVENFWAIVERYRMTSTMATPTTAFAILNAETAPNGPPTLTDFNVGGSTVSTALIRAFHARFGVWLRECWGGTEFHGTITGHPNDGVEPRVGSAGRPLPHSQVRAVVLDIDSRWSRDCEPGEHGELLIGGPTVSPGYLDAHLDAGFFVAGVPGGSVWGRTGDLGTVDDDGFVWVSGRSKDLIIRGGHNIDPRDIEEALGSHPAVEMVAAVGRPDQAKGEMPVAYVQLKAGSVAESTELLQFCREHVQEKAATPAHVTVLDRLPLTPVGKISKPALRALALKEEVHHVVSSSSRMPVTCDIALDDTGLRREVIVTLTPESASGVDIESLEDKLGAYEFFSRVEVSTIVVPQ</sequence>
<evidence type="ECO:0000313" key="6">
    <source>
        <dbReference type="Proteomes" id="UP001185737"/>
    </source>
</evidence>
<dbReference type="InterPro" id="IPR020845">
    <property type="entry name" value="AMP-binding_CS"/>
</dbReference>
<comment type="similarity">
    <text evidence="1">Belongs to the ATP-dependent AMP-binding enzyme family.</text>
</comment>
<evidence type="ECO:0000259" key="3">
    <source>
        <dbReference type="Pfam" id="PF00501"/>
    </source>
</evidence>
<dbReference type="Gene3D" id="3.40.50.12780">
    <property type="entry name" value="N-terminal domain of ligase-like"/>
    <property type="match status" value="1"/>
</dbReference>
<reference evidence="5 6" key="1">
    <citation type="submission" date="2023-10" db="EMBL/GenBank/DDBJ databases">
        <title>Development of a sustainable strategy for remediation of hydrocarbon-contaminated territories based on the waste exchange concept.</title>
        <authorList>
            <person name="Krivoruchko A."/>
        </authorList>
    </citation>
    <scope>NUCLEOTIDE SEQUENCE [LARGE SCALE GENOMIC DNA]</scope>
    <source>
        <strain evidence="5 6">IEGM 60</strain>
    </source>
</reference>
<protein>
    <submittedName>
        <fullName evidence="5">AMP-binding protein</fullName>
    </submittedName>
</protein>
<dbReference type="InterPro" id="IPR045851">
    <property type="entry name" value="AMP-bd_C_sf"/>
</dbReference>
<dbReference type="Gene3D" id="3.30.300.30">
    <property type="match status" value="1"/>
</dbReference>
<accession>A0ABU4CH10</accession>
<dbReference type="PANTHER" id="PTHR43201">
    <property type="entry name" value="ACYL-COA SYNTHETASE"/>
    <property type="match status" value="1"/>
</dbReference>
<evidence type="ECO:0000313" key="5">
    <source>
        <dbReference type="EMBL" id="MDV6282563.1"/>
    </source>
</evidence>
<proteinExistence type="inferred from homology"/>
<dbReference type="InterPro" id="IPR042099">
    <property type="entry name" value="ANL_N_sf"/>
</dbReference>
<dbReference type="Pfam" id="PF13193">
    <property type="entry name" value="AMP-binding_C"/>
    <property type="match status" value="1"/>
</dbReference>
<dbReference type="Proteomes" id="UP001185737">
    <property type="component" value="Unassembled WGS sequence"/>
</dbReference>
<dbReference type="PANTHER" id="PTHR43201:SF5">
    <property type="entry name" value="MEDIUM-CHAIN ACYL-COA LIGASE ACSF2, MITOCHONDRIAL"/>
    <property type="match status" value="1"/>
</dbReference>
<comment type="caution">
    <text evidence="5">The sequence shown here is derived from an EMBL/GenBank/DDBJ whole genome shotgun (WGS) entry which is preliminary data.</text>
</comment>
<dbReference type="PROSITE" id="PS00455">
    <property type="entry name" value="AMP_BINDING"/>
    <property type="match status" value="1"/>
</dbReference>
<name>A0ABU4CH10_RHOJO</name>
<dbReference type="SUPFAM" id="SSF56801">
    <property type="entry name" value="Acetyl-CoA synthetase-like"/>
    <property type="match status" value="1"/>
</dbReference>
<dbReference type="Pfam" id="PF00501">
    <property type="entry name" value="AMP-binding"/>
    <property type="match status" value="1"/>
</dbReference>
<evidence type="ECO:0000256" key="2">
    <source>
        <dbReference type="ARBA" id="ARBA00022598"/>
    </source>
</evidence>
<organism evidence="5 6">
    <name type="scientific">Rhodococcus jostii</name>
    <dbReference type="NCBI Taxonomy" id="132919"/>
    <lineage>
        <taxon>Bacteria</taxon>
        <taxon>Bacillati</taxon>
        <taxon>Actinomycetota</taxon>
        <taxon>Actinomycetes</taxon>
        <taxon>Mycobacteriales</taxon>
        <taxon>Nocardiaceae</taxon>
        <taxon>Rhodococcus</taxon>
    </lineage>
</organism>
<keyword evidence="6" id="KW-1185">Reference proteome</keyword>
<evidence type="ECO:0000256" key="1">
    <source>
        <dbReference type="ARBA" id="ARBA00006432"/>
    </source>
</evidence>
<evidence type="ECO:0000259" key="4">
    <source>
        <dbReference type="Pfam" id="PF13193"/>
    </source>
</evidence>
<gene>
    <name evidence="5" type="ORF">R3Q59_18870</name>
</gene>
<dbReference type="EMBL" id="JAWLKA010000010">
    <property type="protein sequence ID" value="MDV6282563.1"/>
    <property type="molecule type" value="Genomic_DNA"/>
</dbReference>